<evidence type="ECO:0000313" key="2">
    <source>
        <dbReference type="EMBL" id="KAF5578981.1"/>
    </source>
</evidence>
<accession>A0A8H5KUN6</accession>
<organism evidence="2 3">
    <name type="scientific">Fusarium pseudoanthophilum</name>
    <dbReference type="NCBI Taxonomy" id="48495"/>
    <lineage>
        <taxon>Eukaryota</taxon>
        <taxon>Fungi</taxon>
        <taxon>Dikarya</taxon>
        <taxon>Ascomycota</taxon>
        <taxon>Pezizomycotina</taxon>
        <taxon>Sordariomycetes</taxon>
        <taxon>Hypocreomycetidae</taxon>
        <taxon>Hypocreales</taxon>
        <taxon>Nectriaceae</taxon>
        <taxon>Fusarium</taxon>
        <taxon>Fusarium fujikuroi species complex</taxon>
    </lineage>
</organism>
<dbReference type="AlphaFoldDB" id="A0A8H5KUN6"/>
<keyword evidence="3" id="KW-1185">Reference proteome</keyword>
<dbReference type="Proteomes" id="UP000544095">
    <property type="component" value="Unassembled WGS sequence"/>
</dbReference>
<dbReference type="EMBL" id="JAAOAR010000536">
    <property type="protein sequence ID" value="KAF5578981.1"/>
    <property type="molecule type" value="Genomic_DNA"/>
</dbReference>
<evidence type="ECO:0000313" key="3">
    <source>
        <dbReference type="Proteomes" id="UP000544095"/>
    </source>
</evidence>
<reference evidence="2 3" key="1">
    <citation type="submission" date="2020-05" db="EMBL/GenBank/DDBJ databases">
        <title>Identification and distribution of gene clusters putatively required for synthesis of sphingolipid metabolism inhibitors in phylogenetically diverse species of the filamentous fungus Fusarium.</title>
        <authorList>
            <person name="Kim H.-S."/>
            <person name="Busman M."/>
            <person name="Brown D.W."/>
            <person name="Divon H."/>
            <person name="Uhlig S."/>
            <person name="Proctor R.H."/>
        </authorList>
    </citation>
    <scope>NUCLEOTIDE SEQUENCE [LARGE SCALE GENOMIC DNA]</scope>
    <source>
        <strain evidence="2 3">NRRL 25211</strain>
    </source>
</reference>
<gene>
    <name evidence="2" type="ORF">FPANT_9791</name>
</gene>
<name>A0A8H5KUN6_9HYPO</name>
<sequence>MELGRGVAVAQGGNDASGFSLLKVPREGNRAPKAISRVKLFPSKIMTPFPCVIACVIVLRFYRLVEVSICLVFSISSARSSSTSIKRAHSSKRIVCSLPEPSPERQKHKHVSSPSLLPPHLLICPSRRKTAHLPPPTSNVHLCTVPTSAQSKHSSSFEGGSRSERYVAPPIANATTDSCQDTKLPSASRKKASPGVGRLRV</sequence>
<comment type="caution">
    <text evidence="2">The sequence shown here is derived from an EMBL/GenBank/DDBJ whole genome shotgun (WGS) entry which is preliminary data.</text>
</comment>
<feature type="compositionally biased region" description="Polar residues" evidence="1">
    <location>
        <begin position="173"/>
        <end position="185"/>
    </location>
</feature>
<evidence type="ECO:0000256" key="1">
    <source>
        <dbReference type="SAM" id="MobiDB-lite"/>
    </source>
</evidence>
<proteinExistence type="predicted"/>
<feature type="region of interest" description="Disordered" evidence="1">
    <location>
        <begin position="150"/>
        <end position="201"/>
    </location>
</feature>
<protein>
    <submittedName>
        <fullName evidence="2">Uncharacterized protein</fullName>
    </submittedName>
</protein>